<organism evidence="4 6">
    <name type="scientific">Bursaphelenchus xylophilus</name>
    <name type="common">Pinewood nematode worm</name>
    <name type="synonym">Aphelenchoides xylophilus</name>
    <dbReference type="NCBI Taxonomy" id="6326"/>
    <lineage>
        <taxon>Eukaryota</taxon>
        <taxon>Metazoa</taxon>
        <taxon>Ecdysozoa</taxon>
        <taxon>Nematoda</taxon>
        <taxon>Chromadorea</taxon>
        <taxon>Rhabditida</taxon>
        <taxon>Tylenchina</taxon>
        <taxon>Tylenchomorpha</taxon>
        <taxon>Aphelenchoidea</taxon>
        <taxon>Aphelenchoididae</taxon>
        <taxon>Bursaphelenchus</taxon>
    </lineage>
</organism>
<reference evidence="6" key="1">
    <citation type="submission" date="2016-11" db="UniProtKB">
        <authorList>
            <consortium name="WormBaseParasite"/>
        </authorList>
    </citation>
    <scope>IDENTIFICATION</scope>
</reference>
<dbReference type="Proteomes" id="UP000659654">
    <property type="component" value="Unassembled WGS sequence"/>
</dbReference>
<evidence type="ECO:0000313" key="4">
    <source>
        <dbReference type="Proteomes" id="UP000095284"/>
    </source>
</evidence>
<dbReference type="WBParaSite" id="BXY_0687300.1">
    <property type="protein sequence ID" value="BXY_0687300.1"/>
    <property type="gene ID" value="BXY_0687300"/>
</dbReference>
<dbReference type="AlphaFoldDB" id="A0A1I7S1J6"/>
<evidence type="ECO:0000313" key="3">
    <source>
        <dbReference type="EMBL" id="CAG9081399.1"/>
    </source>
</evidence>
<evidence type="ECO:0000313" key="2">
    <source>
        <dbReference type="EMBL" id="CAD5208414.1"/>
    </source>
</evidence>
<evidence type="ECO:0000313" key="5">
    <source>
        <dbReference type="Proteomes" id="UP000659654"/>
    </source>
</evidence>
<feature type="chain" id="PRO_5036022029" evidence="1">
    <location>
        <begin position="17"/>
        <end position="248"/>
    </location>
</feature>
<evidence type="ECO:0000256" key="1">
    <source>
        <dbReference type="SAM" id="SignalP"/>
    </source>
</evidence>
<sequence length="248" mass="26714">MNFYCFLLIFVGFVNGGIFDGDSFGQEEEFSVLGAFGFGVDKLKELAGDVHNILSENVGNFLDDVEDLVDDFGDKAKKIFHALKTELPGEVQKFVKSKGVVEYIKKLLEQAEKLSKYEIEFDGPLFVKLDALHEKFLALTTAAIGSKAGQQVKGVLCTACKGGMEGYGEPFLDSISLLGPISVCDLSEGCKLAMGSMRNVILAQTNGSVDVCQKISGVGDALMTSAKAQRKINGDFVCGLIKLCGRPN</sequence>
<feature type="signal peptide" evidence="1">
    <location>
        <begin position="1"/>
        <end position="16"/>
    </location>
</feature>
<name>A0A1I7S1J6_BURXY</name>
<reference evidence="3" key="2">
    <citation type="submission" date="2020-08" db="EMBL/GenBank/DDBJ databases">
        <authorList>
            <person name="Kikuchi T."/>
        </authorList>
    </citation>
    <scope>NUCLEOTIDE SEQUENCE</scope>
    <source>
        <strain evidence="2">Ka4C1</strain>
    </source>
</reference>
<evidence type="ECO:0000313" key="6">
    <source>
        <dbReference type="WBParaSite" id="BXY_0687300.1"/>
    </source>
</evidence>
<proteinExistence type="predicted"/>
<dbReference type="Proteomes" id="UP000095284">
    <property type="component" value="Unplaced"/>
</dbReference>
<dbReference type="Proteomes" id="UP000582659">
    <property type="component" value="Unassembled WGS sequence"/>
</dbReference>
<gene>
    <name evidence="2" type="ORF">BXYJ_LOCUS650</name>
</gene>
<dbReference type="EMBL" id="CAJFDI010000001">
    <property type="protein sequence ID" value="CAD5208414.1"/>
    <property type="molecule type" value="Genomic_DNA"/>
</dbReference>
<accession>A0A1I7S1J6</accession>
<keyword evidence="5" id="KW-1185">Reference proteome</keyword>
<protein>
    <submittedName>
        <fullName evidence="2">(pine wood nematode) hypothetical protein</fullName>
    </submittedName>
</protein>
<dbReference type="EMBL" id="CAJFCV020000001">
    <property type="protein sequence ID" value="CAG9081399.1"/>
    <property type="molecule type" value="Genomic_DNA"/>
</dbReference>
<keyword evidence="1" id="KW-0732">Signal</keyword>